<evidence type="ECO:0000313" key="2">
    <source>
        <dbReference type="EMBL" id="DAG02173.1"/>
    </source>
</evidence>
<feature type="transmembrane region" description="Helical" evidence="1">
    <location>
        <begin position="6"/>
        <end position="32"/>
    </location>
</feature>
<protein>
    <submittedName>
        <fullName evidence="2">Rifin</fullName>
    </submittedName>
</protein>
<reference evidence="2" key="1">
    <citation type="journal article" date="2021" name="Proc. Natl. Acad. Sci. U.S.A.">
        <title>A Catalog of Tens of Thousands of Viruses from Human Metagenomes Reveals Hidden Associations with Chronic Diseases.</title>
        <authorList>
            <person name="Tisza M.J."/>
            <person name="Buck C.B."/>
        </authorList>
    </citation>
    <scope>NUCLEOTIDE SEQUENCE</scope>
    <source>
        <strain evidence="2">CtDDr4</strain>
    </source>
</reference>
<name>A0A8S5V656_9VIRU</name>
<keyword evidence="1" id="KW-0472">Membrane</keyword>
<proteinExistence type="predicted"/>
<evidence type="ECO:0000256" key="1">
    <source>
        <dbReference type="SAM" id="Phobius"/>
    </source>
</evidence>
<keyword evidence="1" id="KW-0812">Transmembrane</keyword>
<accession>A0A8S5V656</accession>
<keyword evidence="1" id="KW-1133">Transmembrane helix</keyword>
<organism evidence="2">
    <name type="scientific">Inoviridae sp. ctDDr4</name>
    <dbReference type="NCBI Taxonomy" id="2825777"/>
    <lineage>
        <taxon>Viruses</taxon>
        <taxon>Monodnaviria</taxon>
        <taxon>Loebvirae</taxon>
        <taxon>Hofneiviricota</taxon>
        <taxon>Faserviricetes</taxon>
        <taxon>Tubulavirales</taxon>
        <taxon>Inoviridae</taxon>
    </lineage>
</organism>
<sequence>MVYFAKIKILVGGVCMVFQIISLIIFIAYLILQFYNKKKGK</sequence>
<dbReference type="EMBL" id="BK016205">
    <property type="protein sequence ID" value="DAG02173.1"/>
    <property type="molecule type" value="Genomic_DNA"/>
</dbReference>